<comment type="caution">
    <text evidence="3">The sequence shown here is derived from an EMBL/GenBank/DDBJ whole genome shotgun (WGS) entry which is preliminary data.</text>
</comment>
<accession>A0ABW5HIK6</accession>
<keyword evidence="4" id="KW-1185">Reference proteome</keyword>
<dbReference type="SUPFAM" id="SSF48230">
    <property type="entry name" value="Chondroitin AC/alginate lyase"/>
    <property type="match status" value="1"/>
</dbReference>
<dbReference type="Gene3D" id="1.50.10.100">
    <property type="entry name" value="Chondroitin AC/alginate lyase"/>
    <property type="match status" value="1"/>
</dbReference>
<evidence type="ECO:0000313" key="4">
    <source>
        <dbReference type="Proteomes" id="UP001597483"/>
    </source>
</evidence>
<sequence>MLERLSEVDLKLPDVTDRATWDAAEPSARQDILAEAARELDRPAPQLLAGDWARPFRDGNRGAYETQVRLLKERVTVLVLAAVLTGEAAPATAPPGECPHLDAAIDGLVALAEATTWCWAPHDRFTAARGDVLPDPDEPFLDLGAADVVSLFAWADQVLGPHLDLRAPGLRRRLRREADRRVLGPFERIRDWAWIGADGTANNWNPWIHGAVLAAAVFLCTDHTRRDRLVRLVCEGLEHYLAVLPDDGAIDEGIAYWWQGPCRLLEALDLLDLVSENGGGPDRCERFTELLRYPQRMHLGEDWYVNVGDASARLLLTQPWHVPYQWGLRLGQPETAAHAAAGARLSGRAVHPAAGLGRALAALRDPDWCRAALEGRPDTPWLAREAWFPRVQILVAREENGRSDGLAVAAKAGHNGEHHNHLDVGTYWVALDGRPMVVDAGRPTYTAATFGPNRYDAWPFRSAWHNVPEPGAEQVTGSQHGAREVLADLSVPSLRAELSGAYPDGAVSRWQRTVRLRRAEREVVVEDEWDGALNPVLLHHLLAGSVECGEGWAEVSADGRTLRLAWDAEVAAVEVREQPLDDPLLRLSWGNVLTRFTLRVTDPAVRRVAVRWRR</sequence>
<evidence type="ECO:0000256" key="1">
    <source>
        <dbReference type="ARBA" id="ARBA00004196"/>
    </source>
</evidence>
<comment type="subcellular location">
    <subcellularLocation>
        <location evidence="1">Cell envelope</location>
    </subcellularLocation>
</comment>
<dbReference type="Pfam" id="PF07940">
    <property type="entry name" value="Hepar_II_III_C"/>
    <property type="match status" value="1"/>
</dbReference>
<dbReference type="InterPro" id="IPR008929">
    <property type="entry name" value="Chondroitin_lyas"/>
</dbReference>
<dbReference type="Proteomes" id="UP001597483">
    <property type="component" value="Unassembled WGS sequence"/>
</dbReference>
<proteinExistence type="predicted"/>
<gene>
    <name evidence="3" type="ORF">ACFSVL_35470</name>
</gene>
<dbReference type="Gene3D" id="2.70.98.70">
    <property type="match status" value="1"/>
</dbReference>
<evidence type="ECO:0000313" key="3">
    <source>
        <dbReference type="EMBL" id="MFD2472741.1"/>
    </source>
</evidence>
<dbReference type="EMBL" id="JBHUKS010000027">
    <property type="protein sequence ID" value="MFD2472741.1"/>
    <property type="molecule type" value="Genomic_DNA"/>
</dbReference>
<evidence type="ECO:0000259" key="2">
    <source>
        <dbReference type="Pfam" id="PF07940"/>
    </source>
</evidence>
<reference evidence="4" key="1">
    <citation type="journal article" date="2019" name="Int. J. Syst. Evol. Microbiol.">
        <title>The Global Catalogue of Microorganisms (GCM) 10K type strain sequencing project: providing services to taxonomists for standard genome sequencing and annotation.</title>
        <authorList>
            <consortium name="The Broad Institute Genomics Platform"/>
            <consortium name="The Broad Institute Genome Sequencing Center for Infectious Disease"/>
            <person name="Wu L."/>
            <person name="Ma J."/>
        </authorList>
    </citation>
    <scope>NUCLEOTIDE SEQUENCE [LARGE SCALE GENOMIC DNA]</scope>
    <source>
        <strain evidence="4">CGMCC 4.7641</strain>
    </source>
</reference>
<name>A0ABW5HIK6_9PSEU</name>
<organism evidence="3 4">
    <name type="scientific">Amycolatopsis silviterrae</name>
    <dbReference type="NCBI Taxonomy" id="1656914"/>
    <lineage>
        <taxon>Bacteria</taxon>
        <taxon>Bacillati</taxon>
        <taxon>Actinomycetota</taxon>
        <taxon>Actinomycetes</taxon>
        <taxon>Pseudonocardiales</taxon>
        <taxon>Pseudonocardiaceae</taxon>
        <taxon>Amycolatopsis</taxon>
    </lineage>
</organism>
<feature type="domain" description="Heparinase II/III-like C-terminal" evidence="2">
    <location>
        <begin position="406"/>
        <end position="555"/>
    </location>
</feature>
<dbReference type="RefSeq" id="WP_378310669.1">
    <property type="nucleotide sequence ID" value="NZ_JBHUKS010000027.1"/>
</dbReference>
<protein>
    <submittedName>
        <fullName evidence="3">Heparinase II/III family protein</fullName>
    </submittedName>
</protein>
<dbReference type="InterPro" id="IPR012480">
    <property type="entry name" value="Hepar_II_III_C"/>
</dbReference>